<dbReference type="SMART" id="SM00484">
    <property type="entry name" value="XPGI"/>
    <property type="match status" value="1"/>
</dbReference>
<evidence type="ECO:0000256" key="3">
    <source>
        <dbReference type="ARBA" id="ARBA00022723"/>
    </source>
</evidence>
<dbReference type="SMART" id="SM00279">
    <property type="entry name" value="HhH2"/>
    <property type="match status" value="1"/>
</dbReference>
<keyword evidence="3 9" id="KW-0479">Metal-binding</keyword>
<dbReference type="HOGENOM" id="CLU_008978_3_0_1"/>
<evidence type="ECO:0000256" key="4">
    <source>
        <dbReference type="ARBA" id="ARBA00022763"/>
    </source>
</evidence>
<dbReference type="EC" id="3.1.-.-" evidence="9"/>
<proteinExistence type="inferred from homology"/>
<dbReference type="GeneID" id="9699631"/>
<dbReference type="RefSeq" id="XP_003073923.1">
    <property type="nucleotide sequence ID" value="XM_003073877.1"/>
</dbReference>
<comment type="function">
    <text evidence="9">5'-&gt;3' double-stranded DNA exonuclease which may also possess a cryptic 3'-&gt;5' double-stranded DNA exonuclease activity. Functions in DNA mismatch repair.</text>
</comment>
<dbReference type="InterPro" id="IPR006085">
    <property type="entry name" value="XPG_DNA_repair_N"/>
</dbReference>
<dbReference type="InterPro" id="IPR006084">
    <property type="entry name" value="XPG/Rad2"/>
</dbReference>
<evidence type="ECO:0000256" key="9">
    <source>
        <dbReference type="RuleBase" id="RU910737"/>
    </source>
</evidence>
<dbReference type="FunFam" id="1.10.150.20:FF:000011">
    <property type="entry name" value="exonuclease 1"/>
    <property type="match status" value="1"/>
</dbReference>
<feature type="domain" description="XPG-I" evidence="10">
    <location>
        <begin position="138"/>
        <end position="216"/>
    </location>
</feature>
<dbReference type="KEGG" id="ein:Eint_110630"/>
<keyword evidence="9 12" id="KW-0269">Exonuclease</keyword>
<dbReference type="InterPro" id="IPR044752">
    <property type="entry name" value="PIN-like_EXO1"/>
</dbReference>
<dbReference type="GO" id="GO:0003677">
    <property type="term" value="F:DNA binding"/>
    <property type="evidence" value="ECO:0007669"/>
    <property type="project" value="UniProtKB-UniRule"/>
</dbReference>
<evidence type="ECO:0000256" key="2">
    <source>
        <dbReference type="ARBA" id="ARBA00022722"/>
    </source>
</evidence>
<dbReference type="InterPro" id="IPR006086">
    <property type="entry name" value="XPG-I_dom"/>
</dbReference>
<keyword evidence="9" id="KW-0238">DNA-binding</keyword>
<evidence type="ECO:0000256" key="7">
    <source>
        <dbReference type="ARBA" id="ARBA00023204"/>
    </source>
</evidence>
<evidence type="ECO:0000313" key="13">
    <source>
        <dbReference type="Proteomes" id="UP000002313"/>
    </source>
</evidence>
<reference evidence="12 13" key="2">
    <citation type="journal article" date="2012" name="Proc. Natl. Acad. Sci. U.S.A.">
        <title>Gain and loss of multiple functionally related, horizontally transferred genes in the reduced genomes of two microsporidian parasites.</title>
        <authorList>
            <person name="Pombert J.-F."/>
            <person name="Selman M."/>
            <person name="Burki F."/>
            <person name="Bardell F.T."/>
            <person name="Farinelli L."/>
            <person name="Solter L.F."/>
            <person name="Whitman D.W."/>
            <person name="Weiss L.M."/>
            <person name="Corradi N."/>
            <person name="Keeling P.J."/>
        </authorList>
    </citation>
    <scope>NUCLEOTIDE SEQUENCE [LARGE SCALE GENOMIC DNA]</scope>
    <source>
        <strain evidence="12 13">ATCC 50506</strain>
    </source>
</reference>
<dbReference type="InterPro" id="IPR036279">
    <property type="entry name" value="5-3_exonuclease_C_sf"/>
</dbReference>
<dbReference type="Gene3D" id="1.10.150.20">
    <property type="entry name" value="5' to 3' exonuclease, C-terminal subdomain"/>
    <property type="match status" value="1"/>
</dbReference>
<dbReference type="Proteomes" id="UP000002313">
    <property type="component" value="Chromosome XI"/>
</dbReference>
<evidence type="ECO:0000259" key="11">
    <source>
        <dbReference type="SMART" id="SM00485"/>
    </source>
</evidence>
<dbReference type="Pfam" id="PF00752">
    <property type="entry name" value="XPG_N"/>
    <property type="match status" value="1"/>
</dbReference>
<dbReference type="PANTHER" id="PTHR11081">
    <property type="entry name" value="FLAP ENDONUCLEASE FAMILY MEMBER"/>
    <property type="match status" value="1"/>
</dbReference>
<dbReference type="GO" id="GO:0006281">
    <property type="term" value="P:DNA repair"/>
    <property type="evidence" value="ECO:0007669"/>
    <property type="project" value="UniProtKB-UniRule"/>
</dbReference>
<dbReference type="PRINTS" id="PR00853">
    <property type="entry name" value="XPGRADSUPER"/>
</dbReference>
<dbReference type="GO" id="GO:0017108">
    <property type="term" value="F:5'-flap endonuclease activity"/>
    <property type="evidence" value="ECO:0007669"/>
    <property type="project" value="TreeGrafter"/>
</dbReference>
<accession>E0SAD8</accession>
<dbReference type="InterPro" id="IPR029060">
    <property type="entry name" value="PIN-like_dom_sf"/>
</dbReference>
<protein>
    <recommendedName>
        <fullName evidence="9">Exonuclease 1</fullName>
        <ecNumber evidence="9">3.1.-.-</ecNumber>
    </recommendedName>
</protein>
<dbReference type="EMBL" id="CP001952">
    <property type="protein sequence ID" value="ADM12563.1"/>
    <property type="molecule type" value="Genomic_DNA"/>
</dbReference>
<keyword evidence="8 9" id="KW-0539">Nucleus</keyword>
<evidence type="ECO:0000313" key="12">
    <source>
        <dbReference type="EMBL" id="ADM12563.1"/>
    </source>
</evidence>
<keyword evidence="9" id="KW-0228">DNA excision</keyword>
<keyword evidence="7 9" id="KW-0234">DNA repair</keyword>
<keyword evidence="9" id="KW-0267">Excision nuclease</keyword>
<keyword evidence="6 9" id="KW-0460">Magnesium</keyword>
<dbReference type="Pfam" id="PF00867">
    <property type="entry name" value="XPG_I"/>
    <property type="match status" value="1"/>
</dbReference>
<reference evidence="12 13" key="1">
    <citation type="journal article" date="2010" name="Nat. Commun.">
        <title>The complete sequence of the smallest known nuclear genome from the microsporidian Encephalitozoon intestinalis.</title>
        <authorList>
            <person name="Corradi N."/>
            <person name="Pombert J.-F."/>
            <person name="Farinelli L."/>
            <person name="Didier E.S."/>
            <person name="Keeling P.J."/>
        </authorList>
    </citation>
    <scope>NUCLEOTIDE SEQUENCE [LARGE SCALE GENOMIC DNA]</scope>
    <source>
        <strain evidence="12 13">ATCC 50506</strain>
    </source>
</reference>
<evidence type="ECO:0000256" key="8">
    <source>
        <dbReference type="ARBA" id="ARBA00023242"/>
    </source>
</evidence>
<dbReference type="SUPFAM" id="SSF47807">
    <property type="entry name" value="5' to 3' exonuclease, C-terminal subdomain"/>
    <property type="match status" value="1"/>
</dbReference>
<dbReference type="Gene3D" id="3.40.50.1010">
    <property type="entry name" value="5'-nuclease"/>
    <property type="match status" value="1"/>
</dbReference>
<evidence type="ECO:0000256" key="1">
    <source>
        <dbReference type="ARBA" id="ARBA00004123"/>
    </source>
</evidence>
<dbReference type="AlphaFoldDB" id="E0SAD8"/>
<keyword evidence="5 9" id="KW-0378">Hydrolase</keyword>
<dbReference type="CDD" id="cd09901">
    <property type="entry name" value="H3TH_FEN1-like"/>
    <property type="match status" value="1"/>
</dbReference>
<dbReference type="GO" id="GO:0005634">
    <property type="term" value="C:nucleus"/>
    <property type="evidence" value="ECO:0007669"/>
    <property type="project" value="UniProtKB-SubCell"/>
</dbReference>
<organism evidence="12 13">
    <name type="scientific">Encephalitozoon intestinalis (strain ATCC 50506)</name>
    <name type="common">Microsporidian parasite</name>
    <name type="synonym">Septata intestinalis</name>
    <dbReference type="NCBI Taxonomy" id="876142"/>
    <lineage>
        <taxon>Eukaryota</taxon>
        <taxon>Fungi</taxon>
        <taxon>Fungi incertae sedis</taxon>
        <taxon>Microsporidia</taxon>
        <taxon>Unikaryonidae</taxon>
        <taxon>Encephalitozoon</taxon>
    </lineage>
</organism>
<dbReference type="SUPFAM" id="SSF88723">
    <property type="entry name" value="PIN domain-like"/>
    <property type="match status" value="1"/>
</dbReference>
<dbReference type="SMART" id="SM00485">
    <property type="entry name" value="XPGN"/>
    <property type="match status" value="1"/>
</dbReference>
<evidence type="ECO:0000259" key="10">
    <source>
        <dbReference type="SMART" id="SM00484"/>
    </source>
</evidence>
<keyword evidence="4 9" id="KW-0227">DNA damage</keyword>
<keyword evidence="2 9" id="KW-0540">Nuclease</keyword>
<dbReference type="VEuPathDB" id="MicrosporidiaDB:Eint_110630"/>
<dbReference type="GO" id="GO:0046872">
    <property type="term" value="F:metal ion binding"/>
    <property type="evidence" value="ECO:0007669"/>
    <property type="project" value="UniProtKB-UniRule"/>
</dbReference>
<sequence length="363" mass="42770">MGISGLLPIVASKLVKMHISSYRHKRLGIDGHAWLYQILSCVAEEMFFRIPTKRYVSMFEEKVKLLENYGITPIIVLDGDLLSSKEETNRKRQIRKEKSRKEAEYWLMKNDPEKAKAFMRQCISVTRGVVSDITKMLERIDVEYIISPYESDAQLCYLERIGYIDYILTEDSDLIPYGSNRILYKFDNTFVREFSRSCLAEVRGKDFEENILDISILSGCDYLSSIQGVGIVTAHKLLSRERTIERVVEYLKHRKPVPKNYLDDFFKARKTFLYQIVYDPIERKRRYLQDVTEEMEFLGSLKEEEYKVEEGPLGLFFKSCMQTKTVKRHFVPSPKKVIPEVMKIKRREEFIKVDAHIHSPYFK</sequence>
<dbReference type="OrthoDB" id="26491at2759"/>
<gene>
    <name evidence="12" type="ORF">Eint_110630</name>
</gene>
<evidence type="ECO:0000256" key="6">
    <source>
        <dbReference type="ARBA" id="ARBA00022842"/>
    </source>
</evidence>
<evidence type="ECO:0000256" key="5">
    <source>
        <dbReference type="ARBA" id="ARBA00022801"/>
    </source>
</evidence>
<comment type="subcellular location">
    <subcellularLocation>
        <location evidence="1 9">Nucleus</location>
    </subcellularLocation>
</comment>
<dbReference type="GO" id="GO:0035312">
    <property type="term" value="F:5'-3' DNA exonuclease activity"/>
    <property type="evidence" value="ECO:0007669"/>
    <property type="project" value="UniProtKB-UniRule"/>
</dbReference>
<comment type="similarity">
    <text evidence="9">Belongs to the XPG/RAD2 endonuclease family. EXO1 subfamily.</text>
</comment>
<feature type="domain" description="XPG N-terminal" evidence="11">
    <location>
        <begin position="1"/>
        <end position="99"/>
    </location>
</feature>
<dbReference type="CDD" id="cd09857">
    <property type="entry name" value="PIN_EXO1"/>
    <property type="match status" value="1"/>
</dbReference>
<keyword evidence="13" id="KW-1185">Reference proteome</keyword>
<dbReference type="PANTHER" id="PTHR11081:SF8">
    <property type="entry name" value="EXONUCLEASE 1"/>
    <property type="match status" value="1"/>
</dbReference>
<dbReference type="InterPro" id="IPR008918">
    <property type="entry name" value="HhH2"/>
</dbReference>
<name>E0SAD8_ENCIT</name>
<comment type="cofactor">
    <cofactor evidence="9">
        <name>Mg(2+)</name>
        <dbReference type="ChEBI" id="CHEBI:18420"/>
    </cofactor>
    <text evidence="9">Binds 2 magnesium ions per subunit. They probably participate in the reaction catalyzed by the enzyme. May bind an additional third magnesium ion after substrate binding.</text>
</comment>